<dbReference type="InterPro" id="IPR028081">
    <property type="entry name" value="Leu-bd"/>
</dbReference>
<keyword evidence="2" id="KW-0732">Signal</keyword>
<dbReference type="InterPro" id="IPR028082">
    <property type="entry name" value="Peripla_BP_I"/>
</dbReference>
<organism evidence="5 6">
    <name type="scientific">Sporichthya brevicatena</name>
    <dbReference type="NCBI Taxonomy" id="171442"/>
    <lineage>
        <taxon>Bacteria</taxon>
        <taxon>Bacillati</taxon>
        <taxon>Actinomycetota</taxon>
        <taxon>Actinomycetes</taxon>
        <taxon>Sporichthyales</taxon>
        <taxon>Sporichthyaceae</taxon>
        <taxon>Sporichthya</taxon>
    </lineage>
</organism>
<comment type="similarity">
    <text evidence="1">Belongs to the leucine-binding protein family.</text>
</comment>
<dbReference type="EMBL" id="BAAAHE010000001">
    <property type="protein sequence ID" value="GAA0602671.1"/>
    <property type="molecule type" value="Genomic_DNA"/>
</dbReference>
<feature type="compositionally biased region" description="Low complexity" evidence="3">
    <location>
        <begin position="7"/>
        <end position="20"/>
    </location>
</feature>
<evidence type="ECO:0000313" key="6">
    <source>
        <dbReference type="Proteomes" id="UP001500957"/>
    </source>
</evidence>
<sequence>MAGGAAAGTDTGTKPAAGTGTAATAGTGTAGAAKANTPKVANLSPINVGLVGTFSGPIGALVGGTTTGARVWASYANAHGGANGHPVNVLVGDDGGDPARYNSLVKEFVEQRNVIAFVQNTLGFAPAGNNEYLNSKKVVTFSSEGGLNQFYENPYTVTAFPSGDMFAKAIIGAVAQEAVRAGKTKVASFACSDFSICDLFDATWKDPAYMKSIGLTPMMAARPSLTQPDYTANCLAAKQAGADLLVFGMDSASIERFASDCARQNYRPMLGTGDIVVNAGLPKADVVDGIVIGTKITPWTATNVEGVRTFIDALARYAPGVAPDGSNILGWAAGAFFGAAAANLPAENPTAADVFKGVYQIKGETLGGMTYPLDFTKGKSAPKKLCFGIVVIKGKKFTQGPGPALNCPKG</sequence>
<dbReference type="Proteomes" id="UP001500957">
    <property type="component" value="Unassembled WGS sequence"/>
</dbReference>
<accession>A0ABP3R318</accession>
<evidence type="ECO:0000256" key="1">
    <source>
        <dbReference type="ARBA" id="ARBA00010062"/>
    </source>
</evidence>
<name>A0ABP3R318_9ACTN</name>
<dbReference type="Gene3D" id="3.40.50.2300">
    <property type="match status" value="2"/>
</dbReference>
<dbReference type="Pfam" id="PF13458">
    <property type="entry name" value="Peripla_BP_6"/>
    <property type="match status" value="1"/>
</dbReference>
<evidence type="ECO:0000313" key="5">
    <source>
        <dbReference type="EMBL" id="GAA0602671.1"/>
    </source>
</evidence>
<evidence type="ECO:0000256" key="2">
    <source>
        <dbReference type="ARBA" id="ARBA00022729"/>
    </source>
</evidence>
<comment type="caution">
    <text evidence="5">The sequence shown here is derived from an EMBL/GenBank/DDBJ whole genome shotgun (WGS) entry which is preliminary data.</text>
</comment>
<dbReference type="PANTHER" id="PTHR47235:SF1">
    <property type="entry name" value="BLR6548 PROTEIN"/>
    <property type="match status" value="1"/>
</dbReference>
<dbReference type="SUPFAM" id="SSF53822">
    <property type="entry name" value="Periplasmic binding protein-like I"/>
    <property type="match status" value="1"/>
</dbReference>
<reference evidence="6" key="1">
    <citation type="journal article" date="2019" name="Int. J. Syst. Evol. Microbiol.">
        <title>The Global Catalogue of Microorganisms (GCM) 10K type strain sequencing project: providing services to taxonomists for standard genome sequencing and annotation.</title>
        <authorList>
            <consortium name="The Broad Institute Genomics Platform"/>
            <consortium name="The Broad Institute Genome Sequencing Center for Infectious Disease"/>
            <person name="Wu L."/>
            <person name="Ma J."/>
        </authorList>
    </citation>
    <scope>NUCLEOTIDE SEQUENCE [LARGE SCALE GENOMIC DNA]</scope>
    <source>
        <strain evidence="6">JCM 10671</strain>
    </source>
</reference>
<dbReference type="PANTHER" id="PTHR47235">
    <property type="entry name" value="BLR6548 PROTEIN"/>
    <property type="match status" value="1"/>
</dbReference>
<protein>
    <submittedName>
        <fullName evidence="5">ABC transporter substrate-binding protein</fullName>
    </submittedName>
</protein>
<feature type="domain" description="Leucine-binding protein" evidence="4">
    <location>
        <begin position="45"/>
        <end position="369"/>
    </location>
</feature>
<feature type="region of interest" description="Disordered" evidence="3">
    <location>
        <begin position="1"/>
        <end position="20"/>
    </location>
</feature>
<gene>
    <name evidence="5" type="ORF">GCM10009547_00090</name>
</gene>
<proteinExistence type="inferred from homology"/>
<evidence type="ECO:0000256" key="3">
    <source>
        <dbReference type="SAM" id="MobiDB-lite"/>
    </source>
</evidence>
<evidence type="ECO:0000259" key="4">
    <source>
        <dbReference type="Pfam" id="PF13458"/>
    </source>
</evidence>
<keyword evidence="6" id="KW-1185">Reference proteome</keyword>